<proteinExistence type="predicted"/>
<name>A0ABQ5RX36_9CHLO</name>
<dbReference type="EMBL" id="BSDZ01000011">
    <property type="protein sequence ID" value="GLI62190.1"/>
    <property type="molecule type" value="Genomic_DNA"/>
</dbReference>
<dbReference type="InterPro" id="IPR044259">
    <property type="entry name" value="CYP37-like"/>
</dbReference>
<evidence type="ECO:0000313" key="5">
    <source>
        <dbReference type="Proteomes" id="UP001165090"/>
    </source>
</evidence>
<gene>
    <name evidence="4" type="ORF">VaNZ11_004781</name>
</gene>
<evidence type="ECO:0000259" key="2">
    <source>
        <dbReference type="Pfam" id="PF00160"/>
    </source>
</evidence>
<accession>A0ABQ5RX36</accession>
<organism evidence="4 5">
    <name type="scientific">Volvox africanus</name>
    <dbReference type="NCBI Taxonomy" id="51714"/>
    <lineage>
        <taxon>Eukaryota</taxon>
        <taxon>Viridiplantae</taxon>
        <taxon>Chlorophyta</taxon>
        <taxon>core chlorophytes</taxon>
        <taxon>Chlorophyceae</taxon>
        <taxon>CS clade</taxon>
        <taxon>Chlamydomonadales</taxon>
        <taxon>Volvocaceae</taxon>
        <taxon>Volvox</taxon>
    </lineage>
</organism>
<comment type="caution">
    <text evidence="4">The sequence shown here is derived from an EMBL/GenBank/DDBJ whole genome shotgun (WGS) entry which is preliminary data.</text>
</comment>
<dbReference type="Pfam" id="PF21329">
    <property type="entry name" value="CYP38_PsbQ-like"/>
    <property type="match status" value="1"/>
</dbReference>
<dbReference type="InterPro" id="IPR029000">
    <property type="entry name" value="Cyclophilin-like_dom_sf"/>
</dbReference>
<dbReference type="InterPro" id="IPR002130">
    <property type="entry name" value="Cyclophilin-type_PPIase_dom"/>
</dbReference>
<dbReference type="Gene3D" id="2.40.100.10">
    <property type="entry name" value="Cyclophilin-like"/>
    <property type="match status" value="1"/>
</dbReference>
<sequence>MQISKSSALGQWRTNFYRNTAFKPRASRSILNVPTVSPPATAPEKTGSLDGILHFVKVLAASAVLLSGSSPALAVLNSPNAQIARSVDAALRRSIPAFNPDVKSIQKNLEDVQYFLRIPQRKPWGSMATNVADALALCQYPDRMLAGVPPTSLPGAESLLNSLTVSLRKLELAVKTQQPDAVAIRVADALRTVAELELLQAPGLPFLIPKEYQALPRLVGRAQVELTLEKRDGSLGFVDPVVGGPAKSTTLVLTLDGYSAPLSAGNFMKNVLEGLYDNRPIQVNYTSVFVQAPTIQERPPIPLEILPSGEFEPLYRLPLDVQSGELPVLPLSISGAVTFARLPFTDSQLSGSDWFIYKFDKQQAGLAGLAFDEGTFGVFGYITEGMDSVARLEPGDVITSVRILSGVDKLVVPSATAMAISPAAPVVPVATQ</sequence>
<protein>
    <recommendedName>
        <fullName evidence="6">Peptidylprolyl isomerase</fullName>
    </recommendedName>
</protein>
<dbReference type="PANTHER" id="PTHR47318:SF1">
    <property type="entry name" value="PEPTIDYL-PROLYL CIS-TRANS ISOMERASE CYP37, CHLOROPLASTIC"/>
    <property type="match status" value="1"/>
</dbReference>
<dbReference type="Gene3D" id="1.20.120.290">
    <property type="entry name" value="Oxygen-evolving enhancer protein 3 (PsbQ), four-helix up-down bundle"/>
    <property type="match status" value="1"/>
</dbReference>
<reference evidence="4 5" key="1">
    <citation type="journal article" date="2023" name="IScience">
        <title>Expanded male sex-determining region conserved during the evolution of homothallism in the green alga Volvox.</title>
        <authorList>
            <person name="Yamamoto K."/>
            <person name="Matsuzaki R."/>
            <person name="Mahakham W."/>
            <person name="Heman W."/>
            <person name="Sekimoto H."/>
            <person name="Kawachi M."/>
            <person name="Minakuchi Y."/>
            <person name="Toyoda A."/>
            <person name="Nozaki H."/>
        </authorList>
    </citation>
    <scope>NUCLEOTIDE SEQUENCE [LARGE SCALE GENOMIC DNA]</scope>
    <source>
        <strain evidence="4 5">NIES-4468</strain>
    </source>
</reference>
<evidence type="ECO:0000256" key="1">
    <source>
        <dbReference type="ARBA" id="ARBA00023078"/>
    </source>
</evidence>
<dbReference type="InterPro" id="IPR048563">
    <property type="entry name" value="CYP38_PsbQ-like"/>
</dbReference>
<dbReference type="SUPFAM" id="SSF50891">
    <property type="entry name" value="Cyclophilin-like"/>
    <property type="match status" value="1"/>
</dbReference>
<dbReference type="Pfam" id="PF00160">
    <property type="entry name" value="Pro_isomerase"/>
    <property type="match status" value="1"/>
</dbReference>
<feature type="domain" description="PPIase cyclophilin-type" evidence="2">
    <location>
        <begin position="250"/>
        <end position="399"/>
    </location>
</feature>
<dbReference type="Proteomes" id="UP001165090">
    <property type="component" value="Unassembled WGS sequence"/>
</dbReference>
<dbReference type="SUPFAM" id="SSF101112">
    <property type="entry name" value="Oxygen-evolving enhancer protein 3"/>
    <property type="match status" value="1"/>
</dbReference>
<evidence type="ECO:0000259" key="3">
    <source>
        <dbReference type="Pfam" id="PF21329"/>
    </source>
</evidence>
<dbReference type="PANTHER" id="PTHR47318">
    <property type="entry name" value="PEPTIDYL-PROLYL CIS-TRANS ISOMERASE CYP37, CHLOROPLASTIC"/>
    <property type="match status" value="1"/>
</dbReference>
<evidence type="ECO:0008006" key="6">
    <source>
        <dbReference type="Google" id="ProtNLM"/>
    </source>
</evidence>
<keyword evidence="5" id="KW-1185">Reference proteome</keyword>
<feature type="domain" description="Peptidyl-prolyl cis-trans isomerase CYP38-like PsbQ-like" evidence="3">
    <location>
        <begin position="88"/>
        <end position="197"/>
    </location>
</feature>
<dbReference type="InterPro" id="IPR023222">
    <property type="entry name" value="PsbQ-like_dom_sf"/>
</dbReference>
<evidence type="ECO:0000313" key="4">
    <source>
        <dbReference type="EMBL" id="GLI62190.1"/>
    </source>
</evidence>
<keyword evidence="1" id="KW-0793">Thylakoid</keyword>